<sequence length="158" mass="18858">MNQLFPLEKNNEMKGIYLALEHEFALFKSEKEIVFNKESRKSMIRIDDYFIIYTMDTLMWIPSYWENLEQKKMGINYYGTTLFNEEGTKKLLQLIVSWQQVFNNSPEKFDLSTEFIAEDGVFYKEKVEKKVLLSKLNNLENLCREALEQEMLLVHFGV</sequence>
<evidence type="ECO:0000313" key="4">
    <source>
        <dbReference type="Proteomes" id="UP000014157"/>
    </source>
</evidence>
<dbReference type="EMBL" id="AJAS01000013">
    <property type="protein sequence ID" value="EOI01590.1"/>
    <property type="molecule type" value="Genomic_DNA"/>
</dbReference>
<dbReference type="RefSeq" id="WP_010764391.1">
    <property type="nucleotide sequence ID" value="NZ_ASWB01000001.1"/>
</dbReference>
<dbReference type="Proteomes" id="UP000013781">
    <property type="component" value="Unassembled WGS sequence"/>
</dbReference>
<dbReference type="HOGENOM" id="CLU_139018_1_0_9"/>
<proteinExistence type="predicted"/>
<evidence type="ECO:0000313" key="2">
    <source>
        <dbReference type="EMBL" id="EOT73875.1"/>
    </source>
</evidence>
<dbReference type="OrthoDB" id="2086109at2"/>
<protein>
    <recommendedName>
        <fullName evidence="5">Coproporphyrinogen III oxidase</fullName>
    </recommendedName>
</protein>
<dbReference type="PATRIC" id="fig|1158609.3.peg.951"/>
<evidence type="ECO:0008006" key="5">
    <source>
        <dbReference type="Google" id="ProtNLM"/>
    </source>
</evidence>
<name>R2QYD2_9ENTE</name>
<keyword evidence="4" id="KW-1185">Reference proteome</keyword>
<accession>R2QYD2</accession>
<dbReference type="EMBL" id="ASWB01000001">
    <property type="protein sequence ID" value="EOT73875.1"/>
    <property type="molecule type" value="Genomic_DNA"/>
</dbReference>
<dbReference type="AlphaFoldDB" id="R2QYD2"/>
<evidence type="ECO:0000313" key="3">
    <source>
        <dbReference type="Proteomes" id="UP000013781"/>
    </source>
</evidence>
<dbReference type="Proteomes" id="UP000014157">
    <property type="component" value="Unassembled WGS sequence"/>
</dbReference>
<reference evidence="1 3" key="1">
    <citation type="submission" date="2013-02" db="EMBL/GenBank/DDBJ databases">
        <title>The Genome Sequence of Enterococcus moraviensis BAA-383.</title>
        <authorList>
            <consortium name="The Broad Institute Genome Sequencing Platform"/>
            <consortium name="The Broad Institute Genome Sequencing Center for Infectious Disease"/>
            <person name="Earl A.M."/>
            <person name="Gilmore M.S."/>
            <person name="Lebreton F."/>
            <person name="Walker B."/>
            <person name="Young S.K."/>
            <person name="Zeng Q."/>
            <person name="Gargeya S."/>
            <person name="Fitzgerald M."/>
            <person name="Haas B."/>
            <person name="Abouelleil A."/>
            <person name="Alvarado L."/>
            <person name="Arachchi H.M."/>
            <person name="Berlin A.M."/>
            <person name="Chapman S.B."/>
            <person name="Dewar J."/>
            <person name="Goldberg J."/>
            <person name="Griggs A."/>
            <person name="Gujja S."/>
            <person name="Hansen M."/>
            <person name="Howarth C."/>
            <person name="Imamovic A."/>
            <person name="Larimer J."/>
            <person name="McCowan C."/>
            <person name="Murphy C."/>
            <person name="Neiman D."/>
            <person name="Pearson M."/>
            <person name="Priest M."/>
            <person name="Roberts A."/>
            <person name="Saif S."/>
            <person name="Shea T."/>
            <person name="Sisk P."/>
            <person name="Sykes S."/>
            <person name="Wortman J."/>
            <person name="Nusbaum C."/>
            <person name="Birren B."/>
        </authorList>
    </citation>
    <scope>NUCLEOTIDE SEQUENCE [LARGE SCALE GENOMIC DNA]</scope>
    <source>
        <strain evidence="1 3">ATCC BAA-383</strain>
    </source>
</reference>
<evidence type="ECO:0000313" key="1">
    <source>
        <dbReference type="EMBL" id="EOI01590.1"/>
    </source>
</evidence>
<dbReference type="eggNOG" id="ENOG50331ET">
    <property type="taxonomic scope" value="Bacteria"/>
</dbReference>
<comment type="caution">
    <text evidence="1">The sequence shown here is derived from an EMBL/GenBank/DDBJ whole genome shotgun (WGS) entry which is preliminary data.</text>
</comment>
<reference evidence="2 4" key="2">
    <citation type="submission" date="2013-03" db="EMBL/GenBank/DDBJ databases">
        <title>The Genome Sequence of Enterococcus moraviensis BAA-383 (PacBio/Illumina hybrid assembly).</title>
        <authorList>
            <consortium name="The Broad Institute Genomics Platform"/>
            <consortium name="The Broad Institute Genome Sequencing Center for Infectious Disease"/>
            <person name="Earl A."/>
            <person name="Russ C."/>
            <person name="Gilmore M."/>
            <person name="Surin D."/>
            <person name="Walker B."/>
            <person name="Young S."/>
            <person name="Zeng Q."/>
            <person name="Gargeya S."/>
            <person name="Fitzgerald M."/>
            <person name="Haas B."/>
            <person name="Abouelleil A."/>
            <person name="Allen A.W."/>
            <person name="Alvarado L."/>
            <person name="Arachchi H.M."/>
            <person name="Berlin A.M."/>
            <person name="Chapman S.B."/>
            <person name="Gainer-Dewar J."/>
            <person name="Goldberg J."/>
            <person name="Griggs A."/>
            <person name="Gujja S."/>
            <person name="Hansen M."/>
            <person name="Howarth C."/>
            <person name="Imamovic A."/>
            <person name="Ireland A."/>
            <person name="Larimer J."/>
            <person name="McCowan C."/>
            <person name="Murphy C."/>
            <person name="Pearson M."/>
            <person name="Poon T.W."/>
            <person name="Priest M."/>
            <person name="Roberts A."/>
            <person name="Saif S."/>
            <person name="Shea T."/>
            <person name="Sisk P."/>
            <person name="Sykes S."/>
            <person name="Wortman J."/>
            <person name="Nusbaum C."/>
            <person name="Birren B."/>
        </authorList>
    </citation>
    <scope>NUCLEOTIDE SEQUENCE [LARGE SCALE GENOMIC DNA]</scope>
    <source>
        <strain evidence="2 4">ATCC BAA-383</strain>
    </source>
</reference>
<gene>
    <name evidence="2" type="ORF">I586_00871</name>
    <name evidence="1" type="ORF">UAY_00996</name>
</gene>
<organism evidence="1 3">
    <name type="scientific">Enterococcus moraviensis ATCC BAA-383</name>
    <dbReference type="NCBI Taxonomy" id="1158609"/>
    <lineage>
        <taxon>Bacteria</taxon>
        <taxon>Bacillati</taxon>
        <taxon>Bacillota</taxon>
        <taxon>Bacilli</taxon>
        <taxon>Lactobacillales</taxon>
        <taxon>Enterococcaceae</taxon>
        <taxon>Enterococcus</taxon>
    </lineage>
</organism>